<accession>A0ACC5UQX2</accession>
<sequence>MHDLEGKKLVLFGAGKSGGCLIEQNPGLNILAVADNDQAKQGGEFHGIPVISPEQIGETRCDVVVIASVWSKGILEQLDALGLSAIPTVIPGKREMKGMRDAHPFSHPPTKDVAREMSLTLRSLAEEGGIDLYLDFGTLLGAFRERDFIPWDDDIDFSVNDEQFDAFIALVRENKGRFPQRDGIQWGVELMSTGELGATVRATCRNLPGSFSVVPFEVDISRRVCREGMAVALGSMPEFFCPERHFDGYEHIELFGQNFKVPSDALGYLDFVYGQWRTPRQDFTFAEYPSAEVEFGQYKISHTSL</sequence>
<reference evidence="1 2" key="1">
    <citation type="journal article" date="2020" name="Microorganisms">
        <title>Reliable Identification of Environmental Pseudomonas Isolates Using the rpoD Gene.</title>
        <authorList>
            <consortium name="The Broad Institute Genome Sequencing Platform"/>
            <person name="Girard L."/>
            <person name="Lood C."/>
            <person name="Rokni-Zadeh H."/>
            <person name="van Noort V."/>
            <person name="Lavigne R."/>
            <person name="De Mot R."/>
        </authorList>
    </citation>
    <scope>NUCLEOTIDE SEQUENCE [LARGE SCALE GENOMIC DNA]</scope>
    <source>
        <strain evidence="1 2">RW1P2</strain>
    </source>
</reference>
<name>A0ACC5UQX2_9PSED</name>
<dbReference type="Proteomes" id="UP000624243">
    <property type="component" value="Unassembled WGS sequence"/>
</dbReference>
<proteinExistence type="predicted"/>
<dbReference type="EMBL" id="JABWSB020000010">
    <property type="protein sequence ID" value="MBV4516795.1"/>
    <property type="molecule type" value="Genomic_DNA"/>
</dbReference>
<keyword evidence="2" id="KW-1185">Reference proteome</keyword>
<evidence type="ECO:0000313" key="1">
    <source>
        <dbReference type="EMBL" id="MBV4516795.1"/>
    </source>
</evidence>
<organism evidence="1 2">
    <name type="scientific">Pseudomonas kurunegalensis</name>
    <dbReference type="NCBI Taxonomy" id="485880"/>
    <lineage>
        <taxon>Bacteria</taxon>
        <taxon>Pseudomonadati</taxon>
        <taxon>Pseudomonadota</taxon>
        <taxon>Gammaproteobacteria</taxon>
        <taxon>Pseudomonadales</taxon>
        <taxon>Pseudomonadaceae</taxon>
        <taxon>Pseudomonas</taxon>
    </lineage>
</organism>
<comment type="caution">
    <text evidence="1">The sequence shown here is derived from an EMBL/GenBank/DDBJ whole genome shotgun (WGS) entry which is preliminary data.</text>
</comment>
<gene>
    <name evidence="1" type="ORF">HU758_016585</name>
</gene>
<evidence type="ECO:0000313" key="2">
    <source>
        <dbReference type="Proteomes" id="UP000624243"/>
    </source>
</evidence>
<protein>
    <submittedName>
        <fullName evidence="1">LicD family protein</fullName>
    </submittedName>
</protein>